<name>A0A1V3KRW6_9PAST</name>
<evidence type="ECO:0000313" key="2">
    <source>
        <dbReference type="Proteomes" id="UP000188573"/>
    </source>
</evidence>
<dbReference type="PANTHER" id="PTHR32305:SF15">
    <property type="entry name" value="PROTEIN RHSA-RELATED"/>
    <property type="match status" value="1"/>
</dbReference>
<dbReference type="NCBIfam" id="TIGR03696">
    <property type="entry name" value="Rhs_assc_core"/>
    <property type="match status" value="1"/>
</dbReference>
<sequence>MGLLAPNGKLSWRAQNKSLWGLTFSDYNRNSPLDPNLLFAGQYYDEESGLAYNRFRYYDPENGNYICSDPIGLDGGETPYFYTHNPEDITDSFGLTSWLDIVKSQGVTPKANVVNPHGHHIIFKGSFSEIPNMRSALDRSIKIANKYDVPLNFDKKI</sequence>
<dbReference type="AlphaFoldDB" id="A0A1V3KRW6"/>
<evidence type="ECO:0000313" key="1">
    <source>
        <dbReference type="EMBL" id="OOF80361.1"/>
    </source>
</evidence>
<dbReference type="Gene3D" id="2.180.10.10">
    <property type="entry name" value="RHS repeat-associated core"/>
    <property type="match status" value="1"/>
</dbReference>
<protein>
    <recommendedName>
        <fullName evidence="3">Type IV secretion protein Rhs</fullName>
    </recommendedName>
</protein>
<dbReference type="InterPro" id="IPR050708">
    <property type="entry name" value="T6SS_VgrG/RHS"/>
</dbReference>
<organism evidence="1 2">
    <name type="scientific">Rodentibacter ratti</name>
    <dbReference type="NCBI Taxonomy" id="1906745"/>
    <lineage>
        <taxon>Bacteria</taxon>
        <taxon>Pseudomonadati</taxon>
        <taxon>Pseudomonadota</taxon>
        <taxon>Gammaproteobacteria</taxon>
        <taxon>Pasteurellales</taxon>
        <taxon>Pasteurellaceae</taxon>
        <taxon>Rodentibacter</taxon>
    </lineage>
</organism>
<keyword evidence="2" id="KW-1185">Reference proteome</keyword>
<gene>
    <name evidence="1" type="ORF">BKG92_10540</name>
</gene>
<dbReference type="EMBL" id="MLAG01000070">
    <property type="protein sequence ID" value="OOF80361.1"/>
    <property type="molecule type" value="Genomic_DNA"/>
</dbReference>
<dbReference type="PANTHER" id="PTHR32305">
    <property type="match status" value="1"/>
</dbReference>
<dbReference type="Proteomes" id="UP000188573">
    <property type="component" value="Unassembled WGS sequence"/>
</dbReference>
<proteinExistence type="predicted"/>
<evidence type="ECO:0008006" key="3">
    <source>
        <dbReference type="Google" id="ProtNLM"/>
    </source>
</evidence>
<comment type="caution">
    <text evidence="1">The sequence shown here is derived from an EMBL/GenBank/DDBJ whole genome shotgun (WGS) entry which is preliminary data.</text>
</comment>
<accession>A0A1V3KRW6</accession>
<dbReference type="RefSeq" id="WP_179108094.1">
    <property type="nucleotide sequence ID" value="NZ_MLAG01000070.1"/>
</dbReference>
<dbReference type="InterPro" id="IPR022385">
    <property type="entry name" value="Rhs_assc_core"/>
</dbReference>
<reference evidence="1 2" key="1">
    <citation type="submission" date="2016-10" db="EMBL/GenBank/DDBJ databases">
        <title>Rodentibacter gen. nov. and new species.</title>
        <authorList>
            <person name="Christensen H."/>
        </authorList>
    </citation>
    <scope>NUCLEOTIDE SEQUENCE [LARGE SCALE GENOMIC DNA]</scope>
    <source>
        <strain evidence="1 2">Ac81</strain>
    </source>
</reference>
<dbReference type="PRINTS" id="PR00394">
    <property type="entry name" value="RHSPROTEIN"/>
</dbReference>